<accession>A0A8J4UBU8</accession>
<protein>
    <submittedName>
        <fullName evidence="2">Putative dedicator of cytokinesis protein 9</fullName>
    </submittedName>
</protein>
<dbReference type="AlphaFoldDB" id="A0A8J4UBU8"/>
<name>A0A8J4UBU8_CLAMG</name>
<feature type="region of interest" description="Disordered" evidence="1">
    <location>
        <begin position="52"/>
        <end position="75"/>
    </location>
</feature>
<evidence type="ECO:0000256" key="1">
    <source>
        <dbReference type="SAM" id="MobiDB-lite"/>
    </source>
</evidence>
<dbReference type="Proteomes" id="UP000727407">
    <property type="component" value="Unassembled WGS sequence"/>
</dbReference>
<evidence type="ECO:0000313" key="2">
    <source>
        <dbReference type="EMBL" id="KAF5892207.1"/>
    </source>
</evidence>
<evidence type="ECO:0000313" key="3">
    <source>
        <dbReference type="Proteomes" id="UP000727407"/>
    </source>
</evidence>
<gene>
    <name evidence="2" type="primary">dock9</name>
    <name evidence="2" type="ORF">DAT39_018090</name>
</gene>
<sequence>MLLFSVEPERNGVTDASECCTVTARAMGCTTSVILSEGLRSAFERNCGNWKSTSATEQHGPAEMEAACSTFRESR</sequence>
<dbReference type="EMBL" id="QNUK01000519">
    <property type="protein sequence ID" value="KAF5892207.1"/>
    <property type="molecule type" value="Genomic_DNA"/>
</dbReference>
<reference evidence="2" key="1">
    <citation type="submission" date="2020-07" db="EMBL/GenBank/DDBJ databases">
        <title>Clarias magur genome sequencing, assembly and annotation.</title>
        <authorList>
            <person name="Kushwaha B."/>
            <person name="Kumar R."/>
            <person name="Das P."/>
            <person name="Joshi C.G."/>
            <person name="Kumar D."/>
            <person name="Nagpure N.S."/>
            <person name="Pandey M."/>
            <person name="Agarwal S."/>
            <person name="Srivastava S."/>
            <person name="Singh M."/>
            <person name="Sahoo L."/>
            <person name="Jayasankar P."/>
            <person name="Meher P.K."/>
            <person name="Koringa P.G."/>
            <person name="Iquebal M.A."/>
            <person name="Das S.P."/>
            <person name="Bit A."/>
            <person name="Patnaik S."/>
            <person name="Patel N."/>
            <person name="Shah T.M."/>
            <person name="Hinsu A."/>
            <person name="Jena J.K."/>
        </authorList>
    </citation>
    <scope>NUCLEOTIDE SEQUENCE</scope>
    <source>
        <strain evidence="2">CIFAMagur01</strain>
        <tissue evidence="2">Testis</tissue>
    </source>
</reference>
<proteinExistence type="predicted"/>
<keyword evidence="3" id="KW-1185">Reference proteome</keyword>
<dbReference type="OrthoDB" id="8961109at2759"/>
<feature type="non-terminal residue" evidence="2">
    <location>
        <position position="75"/>
    </location>
</feature>
<comment type="caution">
    <text evidence="2">The sequence shown here is derived from an EMBL/GenBank/DDBJ whole genome shotgun (WGS) entry which is preliminary data.</text>
</comment>
<organism evidence="2 3">
    <name type="scientific">Clarias magur</name>
    <name type="common">Asian catfish</name>
    <name type="synonym">Macropteronotus magur</name>
    <dbReference type="NCBI Taxonomy" id="1594786"/>
    <lineage>
        <taxon>Eukaryota</taxon>
        <taxon>Metazoa</taxon>
        <taxon>Chordata</taxon>
        <taxon>Craniata</taxon>
        <taxon>Vertebrata</taxon>
        <taxon>Euteleostomi</taxon>
        <taxon>Actinopterygii</taxon>
        <taxon>Neopterygii</taxon>
        <taxon>Teleostei</taxon>
        <taxon>Ostariophysi</taxon>
        <taxon>Siluriformes</taxon>
        <taxon>Clariidae</taxon>
        <taxon>Clarias</taxon>
    </lineage>
</organism>